<dbReference type="InterPro" id="IPR027443">
    <property type="entry name" value="IPNS-like_sf"/>
</dbReference>
<dbReference type="Proteomes" id="UP000325577">
    <property type="component" value="Linkage Group LG11"/>
</dbReference>
<dbReference type="SUPFAM" id="SSF51197">
    <property type="entry name" value="Clavaminate synthase-like"/>
    <property type="match status" value="1"/>
</dbReference>
<gene>
    <name evidence="2" type="ORF">F0562_022103</name>
</gene>
<reference evidence="2 3" key="1">
    <citation type="submission" date="2019-09" db="EMBL/GenBank/DDBJ databases">
        <title>A chromosome-level genome assembly of the Chinese tupelo Nyssa sinensis.</title>
        <authorList>
            <person name="Yang X."/>
            <person name="Kang M."/>
            <person name="Yang Y."/>
            <person name="Xiong H."/>
            <person name="Wang M."/>
            <person name="Zhang Z."/>
            <person name="Wang Z."/>
            <person name="Wu H."/>
            <person name="Ma T."/>
            <person name="Liu J."/>
            <person name="Xi Z."/>
        </authorList>
    </citation>
    <scope>NUCLEOTIDE SEQUENCE [LARGE SCALE GENOMIC DNA]</scope>
    <source>
        <strain evidence="2">J267</strain>
        <tissue evidence="2">Leaf</tissue>
    </source>
</reference>
<sequence length="96" mass="10716">MANVKPISNTLVVNLGDLMQAMSDDEYKSVKHRVKVNKHEERISIGYFVFPAEDGVIQSSKYKSFTYGDFRAQVQQDLRTIGVKVGLGGFKLSDAC</sequence>
<dbReference type="InterPro" id="IPR044861">
    <property type="entry name" value="IPNS-like_FE2OG_OXY"/>
</dbReference>
<protein>
    <recommendedName>
        <fullName evidence="1">Isopenicillin N synthase-like Fe(2+) 2OG dioxygenase domain-containing protein</fullName>
    </recommendedName>
</protein>
<proteinExistence type="predicted"/>
<dbReference type="EMBL" id="CM018034">
    <property type="protein sequence ID" value="KAA8543720.1"/>
    <property type="molecule type" value="Genomic_DNA"/>
</dbReference>
<dbReference type="InterPro" id="IPR050231">
    <property type="entry name" value="Iron_ascorbate_oxido_reductase"/>
</dbReference>
<feature type="domain" description="Isopenicillin N synthase-like Fe(2+) 2OG dioxygenase" evidence="1">
    <location>
        <begin position="3"/>
        <end position="51"/>
    </location>
</feature>
<evidence type="ECO:0000259" key="1">
    <source>
        <dbReference type="Pfam" id="PF03171"/>
    </source>
</evidence>
<dbReference type="PANTHER" id="PTHR47990">
    <property type="entry name" value="2-OXOGLUTARATE (2OG) AND FE(II)-DEPENDENT OXYGENASE SUPERFAMILY PROTEIN-RELATED"/>
    <property type="match status" value="1"/>
</dbReference>
<dbReference type="AlphaFoldDB" id="A0A5J5BNJ3"/>
<organism evidence="2 3">
    <name type="scientific">Nyssa sinensis</name>
    <dbReference type="NCBI Taxonomy" id="561372"/>
    <lineage>
        <taxon>Eukaryota</taxon>
        <taxon>Viridiplantae</taxon>
        <taxon>Streptophyta</taxon>
        <taxon>Embryophyta</taxon>
        <taxon>Tracheophyta</taxon>
        <taxon>Spermatophyta</taxon>
        <taxon>Magnoliopsida</taxon>
        <taxon>eudicotyledons</taxon>
        <taxon>Gunneridae</taxon>
        <taxon>Pentapetalae</taxon>
        <taxon>asterids</taxon>
        <taxon>Cornales</taxon>
        <taxon>Nyssaceae</taxon>
        <taxon>Nyssa</taxon>
    </lineage>
</organism>
<keyword evidence="3" id="KW-1185">Reference proteome</keyword>
<dbReference type="OrthoDB" id="288590at2759"/>
<name>A0A5J5BNJ3_9ASTE</name>
<dbReference type="Gene3D" id="2.60.120.330">
    <property type="entry name" value="B-lactam Antibiotic, Isopenicillin N Synthase, Chain"/>
    <property type="match status" value="1"/>
</dbReference>
<accession>A0A5J5BNJ3</accession>
<evidence type="ECO:0000313" key="2">
    <source>
        <dbReference type="EMBL" id="KAA8543720.1"/>
    </source>
</evidence>
<evidence type="ECO:0000313" key="3">
    <source>
        <dbReference type="Proteomes" id="UP000325577"/>
    </source>
</evidence>
<dbReference type="Pfam" id="PF03171">
    <property type="entry name" value="2OG-FeII_Oxy"/>
    <property type="match status" value="1"/>
</dbReference>